<dbReference type="EMBL" id="JAZDQT010000001">
    <property type="protein sequence ID" value="MEE1943687.1"/>
    <property type="molecule type" value="Genomic_DNA"/>
</dbReference>
<evidence type="ECO:0000313" key="2">
    <source>
        <dbReference type="Proteomes" id="UP001336835"/>
    </source>
</evidence>
<evidence type="ECO:0000313" key="1">
    <source>
        <dbReference type="EMBL" id="MEE1943687.1"/>
    </source>
</evidence>
<comment type="caution">
    <text evidence="1">The sequence shown here is derived from an EMBL/GenBank/DDBJ whole genome shotgun (WGS) entry which is preliminary data.</text>
</comment>
<protein>
    <submittedName>
        <fullName evidence="1">DUF4304 domain-containing protein</fullName>
    </submittedName>
</protein>
<proteinExistence type="predicted"/>
<dbReference type="Pfam" id="PF14137">
    <property type="entry name" value="DUF4304"/>
    <property type="match status" value="1"/>
</dbReference>
<dbReference type="RefSeq" id="WP_330106091.1">
    <property type="nucleotide sequence ID" value="NZ_JAZDQT010000001.1"/>
</dbReference>
<gene>
    <name evidence="1" type="ORF">VRU48_01120</name>
</gene>
<dbReference type="InterPro" id="IPR025412">
    <property type="entry name" value="DUF4304"/>
</dbReference>
<keyword evidence="2" id="KW-1185">Reference proteome</keyword>
<name>A0ABU7I2Q4_9SPHI</name>
<dbReference type="Proteomes" id="UP001336835">
    <property type="component" value="Unassembled WGS sequence"/>
</dbReference>
<sequence length="150" mass="17439">MMDSKEFKNVFDEVAKSHGFSKAFGAWFKESPEAILVLELQKSKFGDYYELNIKIFVQGMFGNTHHINKNLAKKEMGDIFTRQPQEFSRILNFDEPITDEKRKEELERLFLDYVNSFTNKALFKAGIKELADHGLVFLLPAVKEQLLNLN</sequence>
<reference evidence="1 2" key="1">
    <citation type="submission" date="2024-01" db="EMBL/GenBank/DDBJ databases">
        <title>Pedobacter sp. nov., isolated from fresh soil.</title>
        <authorList>
            <person name="Le N.T.T."/>
        </authorList>
    </citation>
    <scope>NUCLEOTIDE SEQUENCE [LARGE SCALE GENOMIC DNA]</scope>
    <source>
        <strain evidence="1 2">KR3-3</strain>
    </source>
</reference>
<accession>A0ABU7I2Q4</accession>
<organism evidence="1 2">
    <name type="scientific">Pedobacter albus</name>
    <dbReference type="NCBI Taxonomy" id="3113905"/>
    <lineage>
        <taxon>Bacteria</taxon>
        <taxon>Pseudomonadati</taxon>
        <taxon>Bacteroidota</taxon>
        <taxon>Sphingobacteriia</taxon>
        <taxon>Sphingobacteriales</taxon>
        <taxon>Sphingobacteriaceae</taxon>
        <taxon>Pedobacter</taxon>
    </lineage>
</organism>